<organism evidence="1 2">
    <name type="scientific">Pithovirus sibericum</name>
    <dbReference type="NCBI Taxonomy" id="1450746"/>
    <lineage>
        <taxon>Viruses</taxon>
        <taxon>Pithoviruses</taxon>
        <taxon>Orthopithovirinae</taxon>
        <taxon>Alphapithovirus</taxon>
        <taxon>Alphapithovirus sibericum</taxon>
    </lineage>
</organism>
<dbReference type="GeneID" id="18266249"/>
<evidence type="ECO:0000313" key="2">
    <source>
        <dbReference type="Proteomes" id="UP000202176"/>
    </source>
</evidence>
<dbReference type="KEGG" id="vg:18266249"/>
<accession>W5S4U8</accession>
<gene>
    <name evidence="1" type="ORF">pv_221</name>
</gene>
<keyword evidence="2" id="KW-1185">Reference proteome</keyword>
<proteinExistence type="predicted"/>
<evidence type="ECO:0000313" key="1">
    <source>
        <dbReference type="EMBL" id="AHH01788.1"/>
    </source>
</evidence>
<dbReference type="EMBL" id="KF740664">
    <property type="protein sequence ID" value="AHH01788.1"/>
    <property type="molecule type" value="Genomic_DNA"/>
</dbReference>
<dbReference type="RefSeq" id="YP_009001123.1">
    <property type="nucleotide sequence ID" value="NC_023423.1"/>
</dbReference>
<protein>
    <submittedName>
        <fullName evidence="1">Uncharacterized protein</fullName>
    </submittedName>
</protein>
<reference evidence="1 2" key="1">
    <citation type="journal article" date="2014" name="Proc. Natl. Acad. Sci. U.S.A.">
        <title>Thirty-thousand-year-old distant relative of giant icosahedral DNA viruses with a pandoravirus morphology.</title>
        <authorList>
            <person name="Legendre M."/>
            <person name="Bartoli J."/>
            <person name="Shmakova L."/>
            <person name="Jeudy S."/>
            <person name="Labadie K."/>
            <person name="Adrait A."/>
            <person name="Lescot M."/>
            <person name="Poirot O."/>
            <person name="Bertaux L."/>
            <person name="Bruley C."/>
            <person name="Coute Y."/>
            <person name="Rivkina E."/>
            <person name="Abergel C."/>
            <person name="Claverie J.M."/>
        </authorList>
    </citation>
    <scope>NUCLEOTIDE SEQUENCE [LARGE SCALE GENOMIC DNA]</scope>
    <source>
        <strain evidence="1">P1084-T</strain>
    </source>
</reference>
<sequence>MKFVAMRIYHENLSRKCRFKIFESRNSALKFVLSKIYALNPKMEENEQNLIYHLEKFSPIWLSEHNCSFSIFSTSHPERFDKEGERLMNLNQFPFEKGVQFP</sequence>
<dbReference type="Proteomes" id="UP000202176">
    <property type="component" value="Segment"/>
</dbReference>
<name>W5S4U8_9VIRU</name>